<dbReference type="AlphaFoldDB" id="A0A3Q3GB49"/>
<dbReference type="Gene3D" id="1.10.260.40">
    <property type="entry name" value="lambda repressor-like DNA-binding domains"/>
    <property type="match status" value="1"/>
</dbReference>
<sequence>MITGQLSKPLLSLRSDMSAAELRADDKVATPDSDLNDEPLLLPSEATDREGTPNKLYGKSIKTSHLFLSYHKALRVCVCVSFCVHVCSPQSLLVAQQLANAVGGVMSGAAPGMNQPILIPFNTGGHLGGQQGLVLSLPTANIQSLVAAAAAGGLMTLPLQNLQATSSLNSQLQHLQQLQQMQQHHHQQQQQQQQHHQQQTHSHAQNQLPSQHHMTPPSQQQTSVPSPGSTCSSTSGQPQQSPPHRPNQSPARSLPSPVTPPVPLPLNPLASQAAVAAAAAMGSIAGSQVFGNTLSNLQGATGQLVTNAQGQIIGTIPLMPNSAGPSSHSGGGNPALQVQPITPQLLTNAQGQIIATVIGNQILPVINTQGITLSPIKPGQQLPQAQQGQTGPVSSQANLLHMPHRQSPLHQASSSSSTSSSSSALSVGQLVSSKCPTHTWMVVSVPVAFWLRRLKGRQLIPCSGRAPEHTILRSHFFLPQEAQENTIGSSLTGKLNPGLLYPARFEKLDITPKSAQKIKPVLERWMAEAEARHRSGMQNLTEFIGSEPSKKRKRRTSFTPQALEILNSHFEKNTHPSGQEMTEIAEKLNYDREVVRVWFCNKRQALKNTIKRLKQPDLGMAAPMDPLTDSLEELPK</sequence>
<name>A0A3Q3GB49_KRYMA</name>
<dbReference type="SMART" id="SM00389">
    <property type="entry name" value="HOX"/>
    <property type="match status" value="1"/>
</dbReference>
<dbReference type="Gene3D" id="1.10.10.60">
    <property type="entry name" value="Homeodomain-like"/>
    <property type="match status" value="1"/>
</dbReference>
<dbReference type="GO" id="GO:0000981">
    <property type="term" value="F:DNA-binding transcription factor activity, RNA polymerase II-specific"/>
    <property type="evidence" value="ECO:0007669"/>
    <property type="project" value="TreeGrafter"/>
</dbReference>
<evidence type="ECO:0000256" key="6">
    <source>
        <dbReference type="ARBA" id="ARBA00023242"/>
    </source>
</evidence>
<evidence type="ECO:0000313" key="12">
    <source>
        <dbReference type="Ensembl" id="ENSKMAP00000021177.1"/>
    </source>
</evidence>
<dbReference type="SUPFAM" id="SSF46689">
    <property type="entry name" value="Homeodomain-like"/>
    <property type="match status" value="1"/>
</dbReference>
<comment type="similarity">
    <text evidence="7">Belongs to the POU transcription factor family. Class-6 subfamily.</text>
</comment>
<evidence type="ECO:0000313" key="13">
    <source>
        <dbReference type="Proteomes" id="UP000264800"/>
    </source>
</evidence>
<dbReference type="Ensembl" id="ENSKMAT00000021454.1">
    <property type="protein sequence ID" value="ENSKMAP00000021177.1"/>
    <property type="gene ID" value="ENSKMAG00000015680.1"/>
</dbReference>
<dbReference type="GO" id="GO:0005634">
    <property type="term" value="C:nucleus"/>
    <property type="evidence" value="ECO:0007669"/>
    <property type="project" value="UniProtKB-SubCell"/>
</dbReference>
<dbReference type="Pfam" id="PF00157">
    <property type="entry name" value="Pou"/>
    <property type="match status" value="1"/>
</dbReference>
<dbReference type="PRINTS" id="PR00028">
    <property type="entry name" value="POUDOMAIN"/>
</dbReference>
<dbReference type="PANTHER" id="PTHR11636">
    <property type="entry name" value="POU DOMAIN"/>
    <property type="match status" value="1"/>
</dbReference>
<keyword evidence="13" id="KW-1185">Reference proteome</keyword>
<comment type="subcellular location">
    <subcellularLocation>
        <location evidence="1 8 9">Nucleus</location>
    </subcellularLocation>
</comment>
<evidence type="ECO:0000256" key="1">
    <source>
        <dbReference type="ARBA" id="ARBA00004123"/>
    </source>
</evidence>
<dbReference type="InterPro" id="IPR010982">
    <property type="entry name" value="Lambda_DNA-bd_dom_sf"/>
</dbReference>
<evidence type="ECO:0000256" key="4">
    <source>
        <dbReference type="ARBA" id="ARBA00023155"/>
    </source>
</evidence>
<proteinExistence type="inferred from homology"/>
<feature type="region of interest" description="Disordered" evidence="10">
    <location>
        <begin position="617"/>
        <end position="636"/>
    </location>
</feature>
<feature type="DNA-binding region" description="Homeobox" evidence="8">
    <location>
        <begin position="551"/>
        <end position="610"/>
    </location>
</feature>
<reference evidence="12" key="2">
    <citation type="submission" date="2025-09" db="UniProtKB">
        <authorList>
            <consortium name="Ensembl"/>
        </authorList>
    </citation>
    <scope>IDENTIFICATION</scope>
</reference>
<evidence type="ECO:0000259" key="11">
    <source>
        <dbReference type="PROSITE" id="PS50071"/>
    </source>
</evidence>
<dbReference type="GO" id="GO:0000978">
    <property type="term" value="F:RNA polymerase II cis-regulatory region sequence-specific DNA binding"/>
    <property type="evidence" value="ECO:0007669"/>
    <property type="project" value="TreeGrafter"/>
</dbReference>
<keyword evidence="6 8" id="KW-0539">Nucleus</keyword>
<reference evidence="12" key="1">
    <citation type="submission" date="2025-08" db="UniProtKB">
        <authorList>
            <consortium name="Ensembl"/>
        </authorList>
    </citation>
    <scope>IDENTIFICATION</scope>
</reference>
<organism evidence="12 13">
    <name type="scientific">Kryptolebias marmoratus</name>
    <name type="common">Mangrove killifish</name>
    <name type="synonym">Rivulus marmoratus</name>
    <dbReference type="NCBI Taxonomy" id="37003"/>
    <lineage>
        <taxon>Eukaryota</taxon>
        <taxon>Metazoa</taxon>
        <taxon>Chordata</taxon>
        <taxon>Craniata</taxon>
        <taxon>Vertebrata</taxon>
        <taxon>Euteleostomi</taxon>
        <taxon>Actinopterygii</taxon>
        <taxon>Neopterygii</taxon>
        <taxon>Teleostei</taxon>
        <taxon>Neoteleostei</taxon>
        <taxon>Acanthomorphata</taxon>
        <taxon>Ovalentaria</taxon>
        <taxon>Atherinomorphae</taxon>
        <taxon>Cyprinodontiformes</taxon>
        <taxon>Rivulidae</taxon>
        <taxon>Kryptolebias</taxon>
    </lineage>
</organism>
<accession>A0A3Q3GB49</accession>
<dbReference type="CDD" id="cd00086">
    <property type="entry name" value="homeodomain"/>
    <property type="match status" value="1"/>
</dbReference>
<dbReference type="InterPro" id="IPR013847">
    <property type="entry name" value="POU"/>
</dbReference>
<feature type="compositionally biased region" description="Low complexity" evidence="10">
    <location>
        <begin position="215"/>
        <end position="239"/>
    </location>
</feature>
<dbReference type="PROSITE" id="PS50071">
    <property type="entry name" value="HOMEOBOX_2"/>
    <property type="match status" value="1"/>
</dbReference>
<evidence type="ECO:0000256" key="2">
    <source>
        <dbReference type="ARBA" id="ARBA00023015"/>
    </source>
</evidence>
<keyword evidence="5" id="KW-0804">Transcription</keyword>
<dbReference type="InterPro" id="IPR050255">
    <property type="entry name" value="POU_domain_TF"/>
</dbReference>
<dbReference type="Proteomes" id="UP000264800">
    <property type="component" value="Unplaced"/>
</dbReference>
<dbReference type="InterPro" id="IPR009057">
    <property type="entry name" value="Homeodomain-like_sf"/>
</dbReference>
<dbReference type="FunFam" id="1.10.10.60:FF:000051">
    <property type="entry name" value="POU domain protein"/>
    <property type="match status" value="1"/>
</dbReference>
<evidence type="ECO:0000256" key="7">
    <source>
        <dbReference type="ARBA" id="ARBA00061425"/>
    </source>
</evidence>
<evidence type="ECO:0000256" key="9">
    <source>
        <dbReference type="RuleBase" id="RU000682"/>
    </source>
</evidence>
<keyword evidence="2" id="KW-0805">Transcription regulation</keyword>
<dbReference type="Pfam" id="PF00046">
    <property type="entry name" value="Homeodomain"/>
    <property type="match status" value="1"/>
</dbReference>
<dbReference type="PANTHER" id="PTHR11636:SF68">
    <property type="entry name" value="POU DOMAIN, CLASS 6, TRANSCRIPTION FACTOR 2"/>
    <property type="match status" value="1"/>
</dbReference>
<feature type="region of interest" description="Disordered" evidence="10">
    <location>
        <begin position="175"/>
        <end position="265"/>
    </location>
</feature>
<feature type="region of interest" description="Disordered" evidence="10">
    <location>
        <begin position="26"/>
        <end position="54"/>
    </location>
</feature>
<evidence type="ECO:0000256" key="3">
    <source>
        <dbReference type="ARBA" id="ARBA00023125"/>
    </source>
</evidence>
<evidence type="ECO:0000256" key="8">
    <source>
        <dbReference type="PROSITE-ProRule" id="PRU00108"/>
    </source>
</evidence>
<protein>
    <submittedName>
        <fullName evidence="12">POU class 6 homeobox 2</fullName>
    </submittedName>
</protein>
<feature type="compositionally biased region" description="Low complexity" evidence="10">
    <location>
        <begin position="175"/>
        <end position="208"/>
    </location>
</feature>
<dbReference type="InterPro" id="IPR000327">
    <property type="entry name" value="POU_dom"/>
</dbReference>
<evidence type="ECO:0000256" key="10">
    <source>
        <dbReference type="SAM" id="MobiDB-lite"/>
    </source>
</evidence>
<keyword evidence="4 8" id="KW-0371">Homeobox</keyword>
<dbReference type="InterPro" id="IPR001356">
    <property type="entry name" value="HD"/>
</dbReference>
<feature type="domain" description="Homeobox" evidence="11">
    <location>
        <begin position="549"/>
        <end position="609"/>
    </location>
</feature>
<evidence type="ECO:0000256" key="5">
    <source>
        <dbReference type="ARBA" id="ARBA00023163"/>
    </source>
</evidence>
<dbReference type="GeneTree" id="ENSGT00940000156175"/>
<keyword evidence="3 8" id="KW-0238">DNA-binding</keyword>